<dbReference type="InterPro" id="IPR001647">
    <property type="entry name" value="HTH_TetR"/>
</dbReference>
<sequence>MDQLPRGHSSAPRDQVMSSQRGRMLRAVAIVVAEQGYGDTVVENIVSVAGVSRKSFYEHFTDVQDCFLHAYSGFGDMIIDEVAQAVAAVEPVGSEPMRAAYRTVFTFLNEEPELAQAFWLDAVSVGPGYAETRQRIYGGFAELLRLGYALRRQNEPDLPEPLESSYAAATGMSAELVILGVLSGADVDVEAMVDEAVMFTLAILQAQPVTADA</sequence>
<dbReference type="Gene3D" id="1.10.357.10">
    <property type="entry name" value="Tetracycline Repressor, domain 2"/>
    <property type="match status" value="1"/>
</dbReference>
<keyword evidence="3" id="KW-0804">Transcription</keyword>
<dbReference type="GO" id="GO:0000976">
    <property type="term" value="F:transcription cis-regulatory region binding"/>
    <property type="evidence" value="ECO:0007669"/>
    <property type="project" value="TreeGrafter"/>
</dbReference>
<evidence type="ECO:0000259" key="4">
    <source>
        <dbReference type="PROSITE" id="PS50977"/>
    </source>
</evidence>
<gene>
    <name evidence="5" type="ORF">UFOPK4175_00512</name>
</gene>
<dbReference type="EMBL" id="CAFBPX010000068">
    <property type="protein sequence ID" value="CAB5032675.1"/>
    <property type="molecule type" value="Genomic_DNA"/>
</dbReference>
<dbReference type="PANTHER" id="PTHR30055">
    <property type="entry name" value="HTH-TYPE TRANSCRIPTIONAL REGULATOR RUTR"/>
    <property type="match status" value="1"/>
</dbReference>
<evidence type="ECO:0000256" key="2">
    <source>
        <dbReference type="ARBA" id="ARBA00023125"/>
    </source>
</evidence>
<dbReference type="PROSITE" id="PS50977">
    <property type="entry name" value="HTH_TETR_2"/>
    <property type="match status" value="1"/>
</dbReference>
<keyword evidence="2" id="KW-0238">DNA-binding</keyword>
<organism evidence="5">
    <name type="scientific">freshwater metagenome</name>
    <dbReference type="NCBI Taxonomy" id="449393"/>
    <lineage>
        <taxon>unclassified sequences</taxon>
        <taxon>metagenomes</taxon>
        <taxon>ecological metagenomes</taxon>
    </lineage>
</organism>
<name>A0A6J7RV30_9ZZZZ</name>
<keyword evidence="1" id="KW-0805">Transcription regulation</keyword>
<dbReference type="SUPFAM" id="SSF46689">
    <property type="entry name" value="Homeodomain-like"/>
    <property type="match status" value="1"/>
</dbReference>
<dbReference type="PANTHER" id="PTHR30055:SF234">
    <property type="entry name" value="HTH-TYPE TRANSCRIPTIONAL REGULATOR BETI"/>
    <property type="match status" value="1"/>
</dbReference>
<dbReference type="GO" id="GO:0003700">
    <property type="term" value="F:DNA-binding transcription factor activity"/>
    <property type="evidence" value="ECO:0007669"/>
    <property type="project" value="TreeGrafter"/>
</dbReference>
<evidence type="ECO:0000256" key="3">
    <source>
        <dbReference type="ARBA" id="ARBA00023163"/>
    </source>
</evidence>
<reference evidence="5" key="1">
    <citation type="submission" date="2020-05" db="EMBL/GenBank/DDBJ databases">
        <authorList>
            <person name="Chiriac C."/>
            <person name="Salcher M."/>
            <person name="Ghai R."/>
            <person name="Kavagutti S V."/>
        </authorList>
    </citation>
    <scope>NUCLEOTIDE SEQUENCE</scope>
</reference>
<dbReference type="AlphaFoldDB" id="A0A6J7RV30"/>
<dbReference type="InterPro" id="IPR009057">
    <property type="entry name" value="Homeodomain-like_sf"/>
</dbReference>
<evidence type="ECO:0000256" key="1">
    <source>
        <dbReference type="ARBA" id="ARBA00023015"/>
    </source>
</evidence>
<accession>A0A6J7RV30</accession>
<dbReference type="InterPro" id="IPR050109">
    <property type="entry name" value="HTH-type_TetR-like_transc_reg"/>
</dbReference>
<protein>
    <submittedName>
        <fullName evidence="5">Unannotated protein</fullName>
    </submittedName>
</protein>
<proteinExistence type="predicted"/>
<evidence type="ECO:0000313" key="5">
    <source>
        <dbReference type="EMBL" id="CAB5032675.1"/>
    </source>
</evidence>
<dbReference type="Pfam" id="PF00440">
    <property type="entry name" value="TetR_N"/>
    <property type="match status" value="1"/>
</dbReference>
<feature type="domain" description="HTH tetR-type" evidence="4">
    <location>
        <begin position="18"/>
        <end position="78"/>
    </location>
</feature>